<dbReference type="EMBL" id="UYRV01006788">
    <property type="protein sequence ID" value="VDK53993.1"/>
    <property type="molecule type" value="Genomic_DNA"/>
</dbReference>
<reference evidence="1 2" key="1">
    <citation type="submission" date="2018-11" db="EMBL/GenBank/DDBJ databases">
        <authorList>
            <consortium name="Pathogen Informatics"/>
        </authorList>
    </citation>
    <scope>NUCLEOTIDE SEQUENCE [LARGE SCALE GENOMIC DNA]</scope>
</reference>
<name>A0A3P6RDY9_CYLGO</name>
<organism evidence="1 2">
    <name type="scientific">Cylicostephanus goldi</name>
    <name type="common">Nematode worm</name>
    <dbReference type="NCBI Taxonomy" id="71465"/>
    <lineage>
        <taxon>Eukaryota</taxon>
        <taxon>Metazoa</taxon>
        <taxon>Ecdysozoa</taxon>
        <taxon>Nematoda</taxon>
        <taxon>Chromadorea</taxon>
        <taxon>Rhabditida</taxon>
        <taxon>Rhabditina</taxon>
        <taxon>Rhabditomorpha</taxon>
        <taxon>Strongyloidea</taxon>
        <taxon>Strongylidae</taxon>
        <taxon>Cylicostephanus</taxon>
    </lineage>
</organism>
<gene>
    <name evidence="1" type="ORF">CGOC_LOCUS2854</name>
</gene>
<proteinExistence type="predicted"/>
<accession>A0A3P6RDY9</accession>
<dbReference type="AlphaFoldDB" id="A0A3P6RDY9"/>
<evidence type="ECO:0000313" key="2">
    <source>
        <dbReference type="Proteomes" id="UP000271889"/>
    </source>
</evidence>
<sequence length="157" mass="17787">MPELQLYLAPAVAQFDRLLDESQTDTEMAAMWLIDPTRLSKLYHLRCLTNLATCDHQAQAKRWMMFPNSLNDDIHKQVTAVCHYFFTHNVSKEESLLEAQLKSRGSLWSTSVQLAACSHNDRVVKLAAKQIVATKNAAIFASSLQVRFRLSALSNFC</sequence>
<dbReference type="Proteomes" id="UP000271889">
    <property type="component" value="Unassembled WGS sequence"/>
</dbReference>
<keyword evidence="2" id="KW-1185">Reference proteome</keyword>
<evidence type="ECO:0000313" key="1">
    <source>
        <dbReference type="EMBL" id="VDK53993.1"/>
    </source>
</evidence>
<protein>
    <submittedName>
        <fullName evidence="1">Uncharacterized protein</fullName>
    </submittedName>
</protein>
<dbReference type="OrthoDB" id="5809993at2759"/>